<accession>A0A0C9VAU7</accession>
<dbReference type="AlphaFoldDB" id="A0A0C9VAU7"/>
<evidence type="ECO:0000313" key="2">
    <source>
        <dbReference type="EMBL" id="KIJ44104.1"/>
    </source>
</evidence>
<keyword evidence="3" id="KW-1185">Reference proteome</keyword>
<evidence type="ECO:0000256" key="1">
    <source>
        <dbReference type="SAM" id="MobiDB-lite"/>
    </source>
</evidence>
<sequence length="153" mass="17245">MTRSSSRTATPNLNATGEAVDRREELENTNSIQFGERDIRILRHSAPLHIPDSPSKVSNEDVLNDLLSGMDLEVNLAFGFELHQEPHMEAGNNSVKVVGMRKSYWFEPDVKAAAVMKEVVNFMERNGGWQRTQRRIVSYHGMTVPRGPDDVLP</sequence>
<feature type="region of interest" description="Disordered" evidence="1">
    <location>
        <begin position="1"/>
        <end position="29"/>
    </location>
</feature>
<dbReference type="EMBL" id="KN837119">
    <property type="protein sequence ID" value="KIJ44104.1"/>
    <property type="molecule type" value="Genomic_DNA"/>
</dbReference>
<evidence type="ECO:0000313" key="3">
    <source>
        <dbReference type="Proteomes" id="UP000054279"/>
    </source>
</evidence>
<dbReference type="HOGENOM" id="CLU_1714470_0_0_1"/>
<reference evidence="2 3" key="1">
    <citation type="submission" date="2014-06" db="EMBL/GenBank/DDBJ databases">
        <title>Evolutionary Origins and Diversification of the Mycorrhizal Mutualists.</title>
        <authorList>
            <consortium name="DOE Joint Genome Institute"/>
            <consortium name="Mycorrhizal Genomics Consortium"/>
            <person name="Kohler A."/>
            <person name="Kuo A."/>
            <person name="Nagy L.G."/>
            <person name="Floudas D."/>
            <person name="Copeland A."/>
            <person name="Barry K.W."/>
            <person name="Cichocki N."/>
            <person name="Veneault-Fourrey C."/>
            <person name="LaButti K."/>
            <person name="Lindquist E.A."/>
            <person name="Lipzen A."/>
            <person name="Lundell T."/>
            <person name="Morin E."/>
            <person name="Murat C."/>
            <person name="Riley R."/>
            <person name="Ohm R."/>
            <person name="Sun H."/>
            <person name="Tunlid A."/>
            <person name="Henrissat B."/>
            <person name="Grigoriev I.V."/>
            <person name="Hibbett D.S."/>
            <person name="Martin F."/>
        </authorList>
    </citation>
    <scope>NUCLEOTIDE SEQUENCE [LARGE SCALE GENOMIC DNA]</scope>
    <source>
        <strain evidence="2 3">SS14</strain>
    </source>
</reference>
<gene>
    <name evidence="2" type="ORF">M422DRAFT_252596</name>
</gene>
<proteinExistence type="predicted"/>
<dbReference type="Proteomes" id="UP000054279">
    <property type="component" value="Unassembled WGS sequence"/>
</dbReference>
<protein>
    <submittedName>
        <fullName evidence="2">Uncharacterized protein</fullName>
    </submittedName>
</protein>
<organism evidence="2 3">
    <name type="scientific">Sphaerobolus stellatus (strain SS14)</name>
    <dbReference type="NCBI Taxonomy" id="990650"/>
    <lineage>
        <taxon>Eukaryota</taxon>
        <taxon>Fungi</taxon>
        <taxon>Dikarya</taxon>
        <taxon>Basidiomycota</taxon>
        <taxon>Agaricomycotina</taxon>
        <taxon>Agaricomycetes</taxon>
        <taxon>Phallomycetidae</taxon>
        <taxon>Geastrales</taxon>
        <taxon>Sphaerobolaceae</taxon>
        <taxon>Sphaerobolus</taxon>
    </lineage>
</organism>
<feature type="compositionally biased region" description="Polar residues" evidence="1">
    <location>
        <begin position="1"/>
        <end position="15"/>
    </location>
</feature>
<name>A0A0C9VAU7_SPHS4</name>